<dbReference type="Pfam" id="PF04386">
    <property type="entry name" value="SspB"/>
    <property type="match status" value="1"/>
</dbReference>
<dbReference type="InterPro" id="IPR036760">
    <property type="entry name" value="SspB-like_sf"/>
</dbReference>
<organism evidence="3 4">
    <name type="scientific">Nitrosomonas nitrosa</name>
    <dbReference type="NCBI Taxonomy" id="52442"/>
    <lineage>
        <taxon>Bacteria</taxon>
        <taxon>Pseudomonadati</taxon>
        <taxon>Pseudomonadota</taxon>
        <taxon>Betaproteobacteria</taxon>
        <taxon>Nitrosomonadales</taxon>
        <taxon>Nitrosomonadaceae</taxon>
        <taxon>Nitrosomonas</taxon>
    </lineage>
</organism>
<dbReference type="Proteomes" id="UP000601736">
    <property type="component" value="Unassembled WGS sequence"/>
</dbReference>
<evidence type="ECO:0000256" key="1">
    <source>
        <dbReference type="SAM" id="MobiDB-lite"/>
    </source>
</evidence>
<dbReference type="PANTHER" id="PTHR37486:SF1">
    <property type="entry name" value="STRINGENT STARVATION PROTEIN B"/>
    <property type="match status" value="1"/>
</dbReference>
<reference evidence="3 4" key="1">
    <citation type="submission" date="2016-10" db="EMBL/GenBank/DDBJ databases">
        <authorList>
            <person name="de Groot N.N."/>
        </authorList>
    </citation>
    <scope>NUCLEOTIDE SEQUENCE [LARGE SCALE GENOMIC DNA]</scope>
    <source>
        <strain evidence="3 4">Nm146</strain>
    </source>
</reference>
<accession>A0A1I4U300</accession>
<dbReference type="InterPro" id="IPR007481">
    <property type="entry name" value="SspB"/>
</dbReference>
<proteinExistence type="predicted"/>
<dbReference type="PANTHER" id="PTHR37486">
    <property type="entry name" value="STRINGENT STARVATION PROTEIN B"/>
    <property type="match status" value="1"/>
</dbReference>
<dbReference type="Gene3D" id="2.30.30.220">
    <property type="entry name" value="SspB-like"/>
    <property type="match status" value="1"/>
</dbReference>
<evidence type="ECO:0000313" key="3">
    <source>
        <dbReference type="EMBL" id="SFM83191.1"/>
    </source>
</evidence>
<dbReference type="GO" id="GO:0005829">
    <property type="term" value="C:cytosol"/>
    <property type="evidence" value="ECO:0007669"/>
    <property type="project" value="TreeGrafter"/>
</dbReference>
<sequence>MTTTTKPYLIRAIYDWCDDNALTPYILVDVIKDVVVPEDYIKNGEITLNISPVATQDLVIGNEVIQFTARFNGLPRKILIPVNAVKAIFAKEINQGLYFSVETEQKTPQTQTQESADSPESGVAHDLSQDSRQNQVHLKLIK</sequence>
<dbReference type="RefSeq" id="WP_090672052.1">
    <property type="nucleotide sequence ID" value="NZ_CAJNAP010000055.1"/>
</dbReference>
<dbReference type="AlphaFoldDB" id="A0A1I4U300"/>
<protein>
    <submittedName>
        <fullName evidence="3">Stringent starvation protein B</fullName>
    </submittedName>
</protein>
<dbReference type="NCBIfam" id="NF008769">
    <property type="entry name" value="PRK11798.2-5"/>
    <property type="match status" value="1"/>
</dbReference>
<dbReference type="Proteomes" id="UP000199561">
    <property type="component" value="Unassembled WGS sequence"/>
</dbReference>
<dbReference type="STRING" id="52442.SAMN05421880_1383"/>
<dbReference type="EMBL" id="CAJNAP010000055">
    <property type="protein sequence ID" value="CAE6518887.1"/>
    <property type="molecule type" value="Genomic_DNA"/>
</dbReference>
<keyword evidence="4" id="KW-1185">Reference proteome</keyword>
<dbReference type="GO" id="GO:0045732">
    <property type="term" value="P:positive regulation of protein catabolic process"/>
    <property type="evidence" value="ECO:0007669"/>
    <property type="project" value="TreeGrafter"/>
</dbReference>
<reference evidence="2" key="2">
    <citation type="submission" date="2021-02" db="EMBL/GenBank/DDBJ databases">
        <authorList>
            <person name="Han P."/>
        </authorList>
    </citation>
    <scope>NUCLEOTIDE SEQUENCE</scope>
    <source>
        <strain evidence="2">Nitrosomonas nitrosa 18-3D</strain>
    </source>
</reference>
<evidence type="ECO:0000313" key="4">
    <source>
        <dbReference type="Proteomes" id="UP000199561"/>
    </source>
</evidence>
<dbReference type="GO" id="GO:0005840">
    <property type="term" value="C:ribosome"/>
    <property type="evidence" value="ECO:0007669"/>
    <property type="project" value="TreeGrafter"/>
</dbReference>
<evidence type="ECO:0000313" key="2">
    <source>
        <dbReference type="EMBL" id="CAE6518887.1"/>
    </source>
</evidence>
<name>A0A1I4U300_9PROT</name>
<dbReference type="PIRSF" id="PIRSF005276">
    <property type="entry name" value="SspB"/>
    <property type="match status" value="1"/>
</dbReference>
<feature type="region of interest" description="Disordered" evidence="1">
    <location>
        <begin position="104"/>
        <end position="142"/>
    </location>
</feature>
<dbReference type="EMBL" id="FOUF01000038">
    <property type="protein sequence ID" value="SFM83191.1"/>
    <property type="molecule type" value="Genomic_DNA"/>
</dbReference>
<gene>
    <name evidence="2" type="ORF">NMYAN_90079</name>
    <name evidence="3" type="ORF">SAMN05421880_1383</name>
</gene>
<dbReference type="OrthoDB" id="9797358at2"/>
<dbReference type="SUPFAM" id="SSF101738">
    <property type="entry name" value="SspB-like"/>
    <property type="match status" value="1"/>
</dbReference>